<evidence type="ECO:0000313" key="3">
    <source>
        <dbReference type="Proteomes" id="UP000515312"/>
    </source>
</evidence>
<dbReference type="Gene3D" id="2.60.40.1120">
    <property type="entry name" value="Carboxypeptidase-like, regulatory domain"/>
    <property type="match status" value="1"/>
</dbReference>
<keyword evidence="3" id="KW-1185">Reference proteome</keyword>
<dbReference type="SUPFAM" id="SSF56935">
    <property type="entry name" value="Porins"/>
    <property type="match status" value="1"/>
</dbReference>
<dbReference type="KEGG" id="adin:H7849_06180"/>
<sequence length="1302" mass="140756">MHRLKNNCKLVSLIAGLIFSAVIFTLTARGQSGSQGSVIVTVQDPTGNLVPGAHLELIDVSTNDIRLAETQDRGSYTFVNLNIGTYRLTVSKSGFAQQVFESVIIHSAQVTDVNASLRIGQESQTVQVTESATPVLETSSNAIGTVVDMKQIQDLPVADRDLSSLALITPGYNGTWNGLPSIDQGSNIDGVMGSPSRMKFTGNASPAVTARLEDIEEMTIQTDQLALNSGFGQSSMQINFVTKRGSNHFHGGVFGDFQNSGLNANSWTNNAADVRKDKFIKNSFGANAGGPILHDKLFFFGSFAFTKEPATITAFNNVFTQGAQSGNFTYIGSDGQSHTENLFQLAQQTNPSLPTTLNSAVSSQLQTINKSLSGGSVSSSSDPNFSTVRWNVASPTTYYFPTVRVDYSLSQKLRMYLAWNMTQQTQPSVNPPNFPGSDFSDQTTGNWTRSYIASYGLDWIISPSLINQFKAGFLYNATKYSYNAKPLYATEPTVAWNFNSYGSTSSTCNNNGMSGQCYQTPIGPYYPVFNASDSVTWQHGAHNFDFGFSWYREQDHYWNGPLGFPAYNLGLSTGDPALQAFNATTLPGASTHSQAEAQQLYAVLTGRIGGGSGTQAVNGTFAYNPSTGSYFNGIGSYNLNELSKAWGVFFEDSWHVTPNFTLNYGLRWDFTGDNHDLTGAYHSVSPSGIFGPSGIGNLFNPGSLQGDMNPQIITQPHAYSPWNVSPQPAIGFAWNPKGDEGVLGKLFGDGKTVIRGGFNLRRFTEPYQYFWDAASDYAAFFYQTFYLNANNTGQSGTFTPGSLALGGNLPAYGLAPATYQKSEALSDFTFQNSVGTNGINPGIKQPYSQAWNFGIQRQLGNSRAIEIRYNGNRTVHQWLNLNPNEVNIFENGFLNEFKNAQTNLALNGGTSFAYNGMAGQKPLPIFNAAFAGESSGGPGVPLADYSNSQFITYLQTGQAGAMANVLAGVNGTAPYFCNLVGSSFAPCVTNAGYTGGGAGYPINFFQANPYAAGTSTGYMTAAGYSNYNALQVDFRQNAWSGLQFDANYTWSQSLGLSTYNDWTSAFAAYTLRDLAKSYGPSLFDLHNVFHFSGTYDLPFGAGKPFLSSGHLVDKMLGNWTAGTILTFQSGAPWRLTGGYNTFNDYGDGGIVLNGVTSSQLQHSIGVHHITPAQNGGTPATFVDFIDPKYLASPTGGANPTFITPNTTPGTFGSIIYLHQPHTFQNDVSLTKAFPIKENLRVRFQGEFLNAWNHPLFGNGGSGNTYYNGNIQGTSFGTGTELNQFTTPSYTPRQIELRVNVDF</sequence>
<evidence type="ECO:0000259" key="1">
    <source>
        <dbReference type="Pfam" id="PF25183"/>
    </source>
</evidence>
<protein>
    <submittedName>
        <fullName evidence="2">TonB-dependent receptor</fullName>
    </submittedName>
</protein>
<feature type="domain" description="TonB-dependent transporter Oar-like beta-barrel" evidence="1">
    <location>
        <begin position="241"/>
        <end position="1279"/>
    </location>
</feature>
<organism evidence="2 3">
    <name type="scientific">Alloacidobacterium dinghuense</name>
    <dbReference type="NCBI Taxonomy" id="2763107"/>
    <lineage>
        <taxon>Bacteria</taxon>
        <taxon>Pseudomonadati</taxon>
        <taxon>Acidobacteriota</taxon>
        <taxon>Terriglobia</taxon>
        <taxon>Terriglobales</taxon>
        <taxon>Acidobacteriaceae</taxon>
        <taxon>Alloacidobacterium</taxon>
    </lineage>
</organism>
<name>A0A7G8BLW1_9BACT</name>
<reference evidence="2 3" key="1">
    <citation type="submission" date="2020-08" db="EMBL/GenBank/DDBJ databases">
        <title>Edaphobacter telluris sp. nov. and Acidobacterium dinghuensis sp. nov., two acidobacteria isolated from forest soil.</title>
        <authorList>
            <person name="Fu J."/>
            <person name="Qiu L."/>
        </authorList>
    </citation>
    <scope>NUCLEOTIDE SEQUENCE [LARGE SCALE GENOMIC DNA]</scope>
    <source>
        <strain evidence="2">4Y35</strain>
    </source>
</reference>
<evidence type="ECO:0000313" key="2">
    <source>
        <dbReference type="EMBL" id="QNI33531.1"/>
    </source>
</evidence>
<dbReference type="SUPFAM" id="SSF49452">
    <property type="entry name" value="Starch-binding domain-like"/>
    <property type="match status" value="1"/>
</dbReference>
<dbReference type="Pfam" id="PF25183">
    <property type="entry name" value="OMP_b-brl_4"/>
    <property type="match status" value="1"/>
</dbReference>
<gene>
    <name evidence="2" type="ORF">H7849_06180</name>
</gene>
<dbReference type="RefSeq" id="WP_186745028.1">
    <property type="nucleotide sequence ID" value="NZ_CP060394.1"/>
</dbReference>
<keyword evidence="2" id="KW-0675">Receptor</keyword>
<proteinExistence type="predicted"/>
<dbReference type="InterPro" id="IPR013784">
    <property type="entry name" value="Carb-bd-like_fold"/>
</dbReference>
<dbReference type="Proteomes" id="UP000515312">
    <property type="component" value="Chromosome"/>
</dbReference>
<accession>A0A7G8BLW1</accession>
<dbReference type="InterPro" id="IPR057601">
    <property type="entry name" value="Oar-like_b-barrel"/>
</dbReference>
<dbReference type="GO" id="GO:0030246">
    <property type="term" value="F:carbohydrate binding"/>
    <property type="evidence" value="ECO:0007669"/>
    <property type="project" value="InterPro"/>
</dbReference>
<dbReference type="EMBL" id="CP060394">
    <property type="protein sequence ID" value="QNI33531.1"/>
    <property type="molecule type" value="Genomic_DNA"/>
</dbReference>
<dbReference type="Pfam" id="PF13620">
    <property type="entry name" value="CarboxypepD_reg"/>
    <property type="match status" value="1"/>
</dbReference>